<dbReference type="EMBL" id="QRVA01000057">
    <property type="protein sequence ID" value="RGS11228.1"/>
    <property type="molecule type" value="Genomic_DNA"/>
</dbReference>
<comment type="caution">
    <text evidence="1">The sequence shown here is derived from an EMBL/GenBank/DDBJ whole genome shotgun (WGS) entry which is preliminary data.</text>
</comment>
<reference evidence="1 2" key="1">
    <citation type="submission" date="2018-08" db="EMBL/GenBank/DDBJ databases">
        <title>A genome reference for cultivated species of the human gut microbiota.</title>
        <authorList>
            <person name="Zou Y."/>
            <person name="Xue W."/>
            <person name="Luo G."/>
        </authorList>
    </citation>
    <scope>NUCLEOTIDE SEQUENCE [LARGE SCALE GENOMIC DNA]</scope>
    <source>
        <strain evidence="1 2">AF24-12</strain>
    </source>
</reference>
<accession>A0A3R5WKR0</accession>
<evidence type="ECO:0000313" key="2">
    <source>
        <dbReference type="Proteomes" id="UP000283872"/>
    </source>
</evidence>
<protein>
    <submittedName>
        <fullName evidence="1">Uncharacterized protein</fullName>
    </submittedName>
</protein>
<evidence type="ECO:0000313" key="1">
    <source>
        <dbReference type="EMBL" id="RGS11228.1"/>
    </source>
</evidence>
<organism evidence="1 2">
    <name type="scientific">Segatella copri</name>
    <dbReference type="NCBI Taxonomy" id="165179"/>
    <lineage>
        <taxon>Bacteria</taxon>
        <taxon>Pseudomonadati</taxon>
        <taxon>Bacteroidota</taxon>
        <taxon>Bacteroidia</taxon>
        <taxon>Bacteroidales</taxon>
        <taxon>Prevotellaceae</taxon>
        <taxon>Segatella</taxon>
    </lineage>
</organism>
<sequence length="542" mass="62431">MITLLVALLFTACVNDRDVNEPIPADEACIVMQLTVSNSADDMRSSRATPTDGEYNRGEGFENYIDILNKNFRFYFFGEDNKLVAPIEISMIIPWESTTTSKTYQVLCNGDKNKYEGKNLKMVALANWPSYPAAKDLKVGETTIDDIVKQQFNFSTESMNLSEERAIPLYGVTNLKTIRYDNLLNRADIGKLHLLRAYAKVEVILSDECFFPIKSMVMTRYNSKGMCAPQNVYLQDDYVHNSWHNDYTGAPSLVAGCEKDEELPFIKVSQDNVKPERWIAYVPEYKNVSDNTTLGPPRKDNELAKIKIEFEGKDYIKPEDKYDYLYFANYSSDDSPNQPDPNGHFNILRNVWYKFTVNAQSRPTVQVVPYNEVDLGPLFGLWRGLDLVPVYGNDDQIWYYYAPNTGQYYGPDGTTPIPNPFSGTIIHDGKDLIIIYDLHDIIIGYYDPEEAQYYDTDFNKVKHLNVDASTGWRILYDVDDVLIGYYNPVQKQLYDIGKNMVKELYDPKNPTWIVWFNDKWEVSGYYDPVNKKSYDANRNPKN</sequence>
<gene>
    <name evidence="1" type="ORF">DWY11_14535</name>
</gene>
<proteinExistence type="predicted"/>
<name>A0A3R5WKR0_9BACT</name>
<dbReference type="Proteomes" id="UP000283872">
    <property type="component" value="Unassembled WGS sequence"/>
</dbReference>
<dbReference type="AlphaFoldDB" id="A0A3R5WKR0"/>